<protein>
    <submittedName>
        <fullName evidence="2">DinB family protein</fullName>
    </submittedName>
</protein>
<sequence length="172" mass="19051">MNDASIDTTLQALAAFPAQLAAHYAAVPAGFARWAPPSWDGVPSERFTALEQVLHVRDIEIDGYHVRFRRTLHEPRPVLADIDSYALAAERGYAGDDDVQGALVEFRVARTHTIELLSALHPDDWARPAEFEGYGPVTVRGLMHYLCSHDQQHLAGLQWLLGQIAAAHPRPL</sequence>
<dbReference type="EMBL" id="CP060820">
    <property type="protein sequence ID" value="QNP39702.1"/>
    <property type="molecule type" value="Genomic_DNA"/>
</dbReference>
<proteinExistence type="predicted"/>
<evidence type="ECO:0000313" key="3">
    <source>
        <dbReference type="Proteomes" id="UP000516018"/>
    </source>
</evidence>
<evidence type="ECO:0000313" key="2">
    <source>
        <dbReference type="EMBL" id="QNP39702.1"/>
    </source>
</evidence>
<dbReference type="KEGG" id="lsx:H8B22_09245"/>
<accession>A0A7H0FUI6</accession>
<dbReference type="Proteomes" id="UP000516018">
    <property type="component" value="Chromosome"/>
</dbReference>
<dbReference type="InterPro" id="IPR034660">
    <property type="entry name" value="DinB/YfiT-like"/>
</dbReference>
<dbReference type="RefSeq" id="WP_187711148.1">
    <property type="nucleotide sequence ID" value="NZ_CP060820.1"/>
</dbReference>
<feature type="domain" description="DinB-like" evidence="1">
    <location>
        <begin position="15"/>
        <end position="155"/>
    </location>
</feature>
<evidence type="ECO:0000259" key="1">
    <source>
        <dbReference type="Pfam" id="PF12867"/>
    </source>
</evidence>
<dbReference type="AlphaFoldDB" id="A0A7H0FUI6"/>
<dbReference type="Gene3D" id="1.20.120.450">
    <property type="entry name" value="dinb family like domain"/>
    <property type="match status" value="1"/>
</dbReference>
<dbReference type="InterPro" id="IPR024775">
    <property type="entry name" value="DinB-like"/>
</dbReference>
<keyword evidence="3" id="KW-1185">Reference proteome</keyword>
<name>A0A7H0FUI6_9GAMM</name>
<gene>
    <name evidence="2" type="ORF">H8B22_09245</name>
</gene>
<organism evidence="2 3">
    <name type="scientific">Agrilutibacter terrestris</name>
    <dbReference type="NCBI Taxonomy" id="2865112"/>
    <lineage>
        <taxon>Bacteria</taxon>
        <taxon>Pseudomonadati</taxon>
        <taxon>Pseudomonadota</taxon>
        <taxon>Gammaproteobacteria</taxon>
        <taxon>Lysobacterales</taxon>
        <taxon>Lysobacteraceae</taxon>
        <taxon>Agrilutibacter</taxon>
    </lineage>
</organism>
<dbReference type="SUPFAM" id="SSF109854">
    <property type="entry name" value="DinB/YfiT-like putative metalloenzymes"/>
    <property type="match status" value="1"/>
</dbReference>
<dbReference type="Pfam" id="PF12867">
    <property type="entry name" value="DinB_2"/>
    <property type="match status" value="1"/>
</dbReference>
<reference evidence="2 3" key="1">
    <citation type="submission" date="2020-08" db="EMBL/GenBank/DDBJ databases">
        <title>Lysobacter sp. II4 sp. nov., isolated from soil.</title>
        <authorList>
            <person name="Woo C.Y."/>
            <person name="Kim J."/>
        </authorList>
    </citation>
    <scope>NUCLEOTIDE SEQUENCE [LARGE SCALE GENOMIC DNA]</scope>
    <source>
        <strain evidence="2 3">II4</strain>
    </source>
</reference>